<feature type="domain" description="Gcp-like" evidence="1">
    <location>
        <begin position="30"/>
        <end position="169"/>
    </location>
</feature>
<evidence type="ECO:0000313" key="3">
    <source>
        <dbReference type="Proteomes" id="UP000028702"/>
    </source>
</evidence>
<dbReference type="Proteomes" id="UP000028702">
    <property type="component" value="Unassembled WGS sequence"/>
</dbReference>
<dbReference type="eggNOG" id="COG1214">
    <property type="taxonomic scope" value="Bacteria"/>
</dbReference>
<keyword evidence="3" id="KW-1185">Reference proteome</keyword>
<dbReference type="InterPro" id="IPR043129">
    <property type="entry name" value="ATPase_NBD"/>
</dbReference>
<dbReference type="CDD" id="cd24032">
    <property type="entry name" value="ASKHA_NBD_TsaB"/>
    <property type="match status" value="1"/>
</dbReference>
<dbReference type="NCBIfam" id="TIGR03725">
    <property type="entry name" value="T6A_YeaZ"/>
    <property type="match status" value="1"/>
</dbReference>
<dbReference type="InterPro" id="IPR022496">
    <property type="entry name" value="T6A_TsaB"/>
</dbReference>
<dbReference type="Gene3D" id="3.30.420.40">
    <property type="match status" value="2"/>
</dbReference>
<keyword evidence="2" id="KW-0378">Hydrolase</keyword>
<reference evidence="2 3" key="1">
    <citation type="submission" date="2014-07" db="EMBL/GenBank/DDBJ databases">
        <title>Tepidicaulis marinum gen. nov., sp. nov., a novel marine bacterium denitrifying nitrate to nitrous oxide strictly under microaerobic conditions.</title>
        <authorList>
            <person name="Takeuchi M."/>
            <person name="Yamagishi T."/>
            <person name="Kamagata Y."/>
            <person name="Oshima K."/>
            <person name="Hattori M."/>
            <person name="Katayama T."/>
            <person name="Hanada S."/>
            <person name="Tamaki H."/>
            <person name="Marumo K."/>
            <person name="Maeda H."/>
            <person name="Nedachi M."/>
            <person name="Iwasaki W."/>
            <person name="Suwa Y."/>
            <person name="Sakata S."/>
        </authorList>
    </citation>
    <scope>NUCLEOTIDE SEQUENCE [LARGE SCALE GENOMIC DNA]</scope>
    <source>
        <strain evidence="2 3">MA2</strain>
    </source>
</reference>
<comment type="caution">
    <text evidence="2">The sequence shown here is derived from an EMBL/GenBank/DDBJ whole genome shotgun (WGS) entry which is preliminary data.</text>
</comment>
<organism evidence="2 3">
    <name type="scientific">Tepidicaulis marinus</name>
    <dbReference type="NCBI Taxonomy" id="1333998"/>
    <lineage>
        <taxon>Bacteria</taxon>
        <taxon>Pseudomonadati</taxon>
        <taxon>Pseudomonadota</taxon>
        <taxon>Alphaproteobacteria</taxon>
        <taxon>Hyphomicrobiales</taxon>
        <taxon>Parvibaculaceae</taxon>
        <taxon>Tepidicaulis</taxon>
    </lineage>
</organism>
<name>A0A081B6Y0_9HYPH</name>
<dbReference type="PANTHER" id="PTHR11735:SF11">
    <property type="entry name" value="TRNA THREONYLCARBAMOYLADENOSINE BIOSYNTHESIS PROTEIN TSAB"/>
    <property type="match status" value="1"/>
</dbReference>
<dbReference type="GO" id="GO:0006508">
    <property type="term" value="P:proteolysis"/>
    <property type="evidence" value="ECO:0007669"/>
    <property type="project" value="UniProtKB-KW"/>
</dbReference>
<dbReference type="AlphaFoldDB" id="A0A081B6Y0"/>
<dbReference type="GO" id="GO:0008233">
    <property type="term" value="F:peptidase activity"/>
    <property type="evidence" value="ECO:0007669"/>
    <property type="project" value="UniProtKB-KW"/>
</dbReference>
<keyword evidence="2" id="KW-0645">Protease</keyword>
<proteinExistence type="predicted"/>
<dbReference type="STRING" id="1333998.M2A_0297"/>
<dbReference type="PANTHER" id="PTHR11735">
    <property type="entry name" value="TRNA N6-ADENOSINE THREONYLCARBAMOYLTRANSFERASE"/>
    <property type="match status" value="1"/>
</dbReference>
<accession>A0A081B6Y0</accession>
<protein>
    <submittedName>
        <fullName evidence="2">Peptidase M22 glycoprotease</fullName>
    </submittedName>
</protein>
<evidence type="ECO:0000259" key="1">
    <source>
        <dbReference type="Pfam" id="PF00814"/>
    </source>
</evidence>
<dbReference type="SUPFAM" id="SSF53067">
    <property type="entry name" value="Actin-like ATPase domain"/>
    <property type="match status" value="2"/>
</dbReference>
<evidence type="ECO:0000313" key="2">
    <source>
        <dbReference type="EMBL" id="GAK43798.1"/>
    </source>
</evidence>
<dbReference type="GO" id="GO:0002949">
    <property type="term" value="P:tRNA threonylcarbamoyladenosine modification"/>
    <property type="evidence" value="ECO:0007669"/>
    <property type="project" value="InterPro"/>
</dbReference>
<sequence length="230" mass="23261">MNILGLDTAQPACSAALLMEGGALFARFEEMTKGHAEALAPMAGAVLEEAGIAPADLDLIAVTIGPGTFTGTRVALSFARGLGAALRLPVLGLTSLEVLAEPALAREGELIAASFDARRGEIYLQLFEPDLTPASAPALAKLEGLTLPGDLSARPLCLVGTGSALLAEALEDIHALRASGAPSLPQAAAAARLAKAHVARAGLPALGAPPEPLYLREADAKLPKAGGALR</sequence>
<dbReference type="Pfam" id="PF00814">
    <property type="entry name" value="TsaD"/>
    <property type="match status" value="1"/>
</dbReference>
<dbReference type="GO" id="GO:0005829">
    <property type="term" value="C:cytosol"/>
    <property type="evidence" value="ECO:0007669"/>
    <property type="project" value="TreeGrafter"/>
</dbReference>
<dbReference type="RefSeq" id="WP_045441982.1">
    <property type="nucleotide sequence ID" value="NZ_BBIO01000001.1"/>
</dbReference>
<dbReference type="EMBL" id="BBIO01000001">
    <property type="protein sequence ID" value="GAK43798.1"/>
    <property type="molecule type" value="Genomic_DNA"/>
</dbReference>
<dbReference type="InterPro" id="IPR000905">
    <property type="entry name" value="Gcp-like_dom"/>
</dbReference>
<gene>
    <name evidence="2" type="ORF">M2A_0297</name>
</gene>